<feature type="transmembrane region" description="Helical" evidence="1">
    <location>
        <begin position="95"/>
        <end position="116"/>
    </location>
</feature>
<accession>A0A2M9XUF8</accession>
<feature type="transmembrane region" description="Helical" evidence="1">
    <location>
        <begin position="69"/>
        <end position="89"/>
    </location>
</feature>
<dbReference type="PANTHER" id="PTHR22911:SF137">
    <property type="entry name" value="SOLUTE CARRIER FAMILY 35 MEMBER G2-RELATED"/>
    <property type="match status" value="1"/>
</dbReference>
<dbReference type="PANTHER" id="PTHR22911">
    <property type="entry name" value="ACYL-MALONYL CONDENSING ENZYME-RELATED"/>
    <property type="match status" value="1"/>
</dbReference>
<dbReference type="KEGG" id="lkm:EFP84_00425"/>
<evidence type="ECO:0000313" key="3">
    <source>
        <dbReference type="EMBL" id="AYV54113.1"/>
    </source>
</evidence>
<feature type="transmembrane region" description="Helical" evidence="1">
    <location>
        <begin position="9"/>
        <end position="27"/>
    </location>
</feature>
<dbReference type="EMBL" id="CP033614">
    <property type="protein sequence ID" value="AYV54113.1"/>
    <property type="molecule type" value="Genomic_DNA"/>
</dbReference>
<feature type="transmembrane region" description="Helical" evidence="1">
    <location>
        <begin position="239"/>
        <end position="258"/>
    </location>
</feature>
<dbReference type="AlphaFoldDB" id="A0A2M9XUF8"/>
<evidence type="ECO:0000256" key="1">
    <source>
        <dbReference type="SAM" id="Phobius"/>
    </source>
</evidence>
<evidence type="ECO:0000259" key="2">
    <source>
        <dbReference type="Pfam" id="PF00892"/>
    </source>
</evidence>
<evidence type="ECO:0000313" key="5">
    <source>
        <dbReference type="Proteomes" id="UP000231919"/>
    </source>
</evidence>
<dbReference type="Proteomes" id="UP000231919">
    <property type="component" value="Unassembled WGS sequence"/>
</dbReference>
<gene>
    <name evidence="4" type="ORF">CH378_19210</name>
    <name evidence="3" type="ORF">EFP84_00425</name>
</gene>
<feature type="transmembrane region" description="Helical" evidence="1">
    <location>
        <begin position="208"/>
        <end position="227"/>
    </location>
</feature>
<evidence type="ECO:0000313" key="6">
    <source>
        <dbReference type="Proteomes" id="UP000276407"/>
    </source>
</evidence>
<dbReference type="EMBL" id="NPDP01000046">
    <property type="protein sequence ID" value="PJZ28173.1"/>
    <property type="molecule type" value="Genomic_DNA"/>
</dbReference>
<feature type="transmembrane region" description="Helical" evidence="1">
    <location>
        <begin position="33"/>
        <end position="53"/>
    </location>
</feature>
<reference evidence="4 5" key="1">
    <citation type="submission" date="2017-07" db="EMBL/GenBank/DDBJ databases">
        <title>Leptospira spp. isolated from tropical soils.</title>
        <authorList>
            <person name="Thibeaux R."/>
            <person name="Iraola G."/>
            <person name="Ferres I."/>
            <person name="Bierque E."/>
            <person name="Girault D."/>
            <person name="Soupe-Gilbert M.-E."/>
            <person name="Picardeau M."/>
            <person name="Goarant C."/>
        </authorList>
    </citation>
    <scope>NUCLEOTIDE SEQUENCE [LARGE SCALE GENOMIC DNA]</scope>
    <source>
        <strain evidence="4 5">JW2-C-B1</strain>
    </source>
</reference>
<feature type="domain" description="EamA" evidence="2">
    <location>
        <begin position="16"/>
        <end position="138"/>
    </location>
</feature>
<proteinExistence type="predicted"/>
<organism evidence="3 6">
    <name type="scientific">Leptospira kmetyi</name>
    <dbReference type="NCBI Taxonomy" id="408139"/>
    <lineage>
        <taxon>Bacteria</taxon>
        <taxon>Pseudomonadati</taxon>
        <taxon>Spirochaetota</taxon>
        <taxon>Spirochaetia</taxon>
        <taxon>Leptospirales</taxon>
        <taxon>Leptospiraceae</taxon>
        <taxon>Leptospira</taxon>
    </lineage>
</organism>
<name>A0A2M9XUF8_9LEPT</name>
<dbReference type="RefSeq" id="WP_100736320.1">
    <property type="nucleotide sequence ID" value="NZ_CP033614.1"/>
</dbReference>
<dbReference type="GO" id="GO:0016020">
    <property type="term" value="C:membrane"/>
    <property type="evidence" value="ECO:0007669"/>
    <property type="project" value="InterPro"/>
</dbReference>
<feature type="transmembrane region" description="Helical" evidence="1">
    <location>
        <begin position="148"/>
        <end position="168"/>
    </location>
</feature>
<dbReference type="InterPro" id="IPR037185">
    <property type="entry name" value="EmrE-like"/>
</dbReference>
<dbReference type="OrthoDB" id="6707571at2"/>
<keyword evidence="5" id="KW-1185">Reference proteome</keyword>
<keyword evidence="1" id="KW-0472">Membrane</keyword>
<keyword evidence="1" id="KW-1133">Transmembrane helix</keyword>
<evidence type="ECO:0000313" key="4">
    <source>
        <dbReference type="EMBL" id="PJZ28173.1"/>
    </source>
</evidence>
<reference evidence="3 6" key="2">
    <citation type="submission" date="2018-11" db="EMBL/GenBank/DDBJ databases">
        <title>Complete genome sequence of Leptospira kmetyi isolate LS 001/16 from soil sample associated with a leptospirosis patient in Kelantan.</title>
        <authorList>
            <person name="Muhammad Yusoff F."/>
            <person name="Muhammad Yusoff S."/>
            <person name="Ahmad M.N."/>
            <person name="Yusof N.Y."/>
            <person name="Aziah I."/>
        </authorList>
    </citation>
    <scope>NUCLEOTIDE SEQUENCE [LARGE SCALE GENOMIC DNA]</scope>
    <source>
        <strain evidence="3 6">LS 001/16</strain>
    </source>
</reference>
<keyword evidence="1" id="KW-0812">Transmembrane</keyword>
<feature type="transmembrane region" description="Helical" evidence="1">
    <location>
        <begin position="125"/>
        <end position="142"/>
    </location>
</feature>
<dbReference type="Proteomes" id="UP000276407">
    <property type="component" value="Chromosome 1"/>
</dbReference>
<sequence length="288" mass="31714">MSSDSKTKIFLEFQFAMILISGNILFAKLIDESVWMITFGRTVFASAGLFLFLKWRDKPVLFPSSSENGAAIGGGILLAIHWVLFFASARLASPAIAVLTLFTHPVITVFIEPIYFPSKLRLRDVSLAFLVLIGVGILIPEFKPGNDFFWGIVAGLLSAVSFSFRNLLSKKFLSHHGSAQVMCLQSFAAVFVLVPVCYWENIPTSTKSLGLIFLLGSFFTAFAHTLYIKSMFQLKLKTAGILSSIQPVYSILLAWILLGDIPGYREVVGGVLILVAGTLETIRFGKEE</sequence>
<protein>
    <submittedName>
        <fullName evidence="3">DMT family transporter</fullName>
    </submittedName>
    <submittedName>
        <fullName evidence="4">Permease</fullName>
    </submittedName>
</protein>
<dbReference type="InterPro" id="IPR000620">
    <property type="entry name" value="EamA_dom"/>
</dbReference>
<dbReference type="SUPFAM" id="SSF103481">
    <property type="entry name" value="Multidrug resistance efflux transporter EmrE"/>
    <property type="match status" value="2"/>
</dbReference>
<feature type="transmembrane region" description="Helical" evidence="1">
    <location>
        <begin position="180"/>
        <end position="202"/>
    </location>
</feature>
<dbReference type="Pfam" id="PF00892">
    <property type="entry name" value="EamA"/>
    <property type="match status" value="2"/>
</dbReference>
<feature type="domain" description="EamA" evidence="2">
    <location>
        <begin position="150"/>
        <end position="276"/>
    </location>
</feature>